<dbReference type="Gene3D" id="2.60.40.10">
    <property type="entry name" value="Immunoglobulins"/>
    <property type="match status" value="1"/>
</dbReference>
<dbReference type="InterPro" id="IPR008979">
    <property type="entry name" value="Galactose-bd-like_sf"/>
</dbReference>
<evidence type="ECO:0000313" key="2">
    <source>
        <dbReference type="EMBL" id="KOA84568.1"/>
    </source>
</evidence>
<dbReference type="SUPFAM" id="SSF49464">
    <property type="entry name" value="Carboxypeptidase regulatory domain-like"/>
    <property type="match status" value="1"/>
</dbReference>
<dbReference type="Gene3D" id="2.60.120.260">
    <property type="entry name" value="Galactose-binding domain-like"/>
    <property type="match status" value="3"/>
</dbReference>
<accession>A0A9Q1UWT3</accession>
<dbReference type="InterPro" id="IPR013783">
    <property type="entry name" value="Ig-like_fold"/>
</dbReference>
<dbReference type="Pfam" id="PF13620">
    <property type="entry name" value="CarboxypepD_reg"/>
    <property type="match status" value="2"/>
</dbReference>
<reference evidence="2 3" key="1">
    <citation type="submission" date="2015-07" db="EMBL/GenBank/DDBJ databases">
        <title>Draft genome sequences of 17 French Clostridium botulinum group III.</title>
        <authorList>
            <person name="Woudstra C."/>
            <person name="Le Marechal C."/>
            <person name="Souillard R."/>
            <person name="Bayon-Auboyer M.-H."/>
            <person name="Dessouter D."/>
            <person name="Fach P."/>
        </authorList>
    </citation>
    <scope>NUCLEOTIDE SEQUENCE [LARGE SCALE GENOMIC DNA]</scope>
    <source>
        <strain evidence="2 3">12LNRI-CD</strain>
    </source>
</reference>
<dbReference type="InterPro" id="IPR008969">
    <property type="entry name" value="CarboxyPept-like_regulatory"/>
</dbReference>
<dbReference type="SUPFAM" id="SSF49478">
    <property type="entry name" value="Cna protein B-type domain"/>
    <property type="match status" value="2"/>
</dbReference>
<protein>
    <submittedName>
        <fullName evidence="2">Collagen-binding protein</fullName>
    </submittedName>
</protein>
<name>A0A9Q1UWT3_CLOBO</name>
<keyword evidence="1" id="KW-0732">Signal</keyword>
<dbReference type="RefSeq" id="WP_013724339.1">
    <property type="nucleotide sequence ID" value="NZ_LGVP01000098.1"/>
</dbReference>
<dbReference type="InterPro" id="IPR051417">
    <property type="entry name" value="SDr/BOS_complex"/>
</dbReference>
<organism evidence="2 3">
    <name type="scientific">Clostridium botulinum</name>
    <dbReference type="NCBI Taxonomy" id="1491"/>
    <lineage>
        <taxon>Bacteria</taxon>
        <taxon>Bacillati</taxon>
        <taxon>Bacillota</taxon>
        <taxon>Clostridia</taxon>
        <taxon>Eubacteriales</taxon>
        <taxon>Clostridiaceae</taxon>
        <taxon>Clostridium</taxon>
    </lineage>
</organism>
<dbReference type="PANTHER" id="PTHR23303:SF14">
    <property type="entry name" value="BOS COMPLEX SUBUNIT NOMO1-RELATED"/>
    <property type="match status" value="1"/>
</dbReference>
<dbReference type="AlphaFoldDB" id="A0A9Q1UWT3"/>
<evidence type="ECO:0000256" key="1">
    <source>
        <dbReference type="ARBA" id="ARBA00022729"/>
    </source>
</evidence>
<dbReference type="Gene3D" id="2.60.40.1120">
    <property type="entry name" value="Carboxypeptidase-like, regulatory domain"/>
    <property type="match status" value="2"/>
</dbReference>
<comment type="caution">
    <text evidence="2">The sequence shown here is derived from an EMBL/GenBank/DDBJ whole genome shotgun (WGS) entry which is preliminary data.</text>
</comment>
<gene>
    <name evidence="2" type="ORF">ADU74_11220</name>
</gene>
<keyword evidence="2" id="KW-0176">Collagen</keyword>
<sequence>MKQVIQNKYVLGESIQKTLDTTGQEIRLDLKLKQNKHKSLNSEVTGIVKDTNGNPIENATIKVMSSNYEPLMHTSTNSNGIYEFSNIPPNQSYNIFAIAKGKKLEQGNEFTINKGQIINMNFVLKDDSYSNLGVIFGKVINETEQIPVSSAEVKLFASSVEDNNLKAITYTNDNGEYMFTDISKGNYIAKISALGYDNENSDVSITDGDEIVSMVVDITPNGEDNLNGTVSGIVMDGDSVPIDGGDVLLCKVDSKNKTTPIAFTKTNKSGVYLFSNISKGNYNIRANLTELVSTGGNVSCPYFGGFMVSSASTKYKPYTFSVTGAELTNGAKFEINNKFIGNLGGANKGEAIFTVDVDFSINYELEINYLSGDKTRELEIDVNGVNKGSYLLKKTDGWNISDAEDFDVNIKLNSGRNTIRFYNDNGVDAPYIGDIVLQVSPISKSFEPVAGLLSNGAKLSSDMDYIENLGGVNKGKVQYLVITSNTDEYSLDIEYSSPDKARELEIICNNDKSQYMLNKTNKLNYDDDDDDKDDDYNNDDIEFKTIIKLNKGSNNLILTNNNNESAPKIGEIELKEIPVVKKYTVNDVLLGGTAEIQNGFITNMDSKSGYIELKVNAPIDGNYNLISKYVSGIENTTCNIDVNGVSTGINYKFQSTGSWQDDIVNSKIIVLKLQKGENIIKIYNNN</sequence>
<dbReference type="PANTHER" id="PTHR23303">
    <property type="entry name" value="CARBOXYPEPTIDASE REGULATORY REGION-CONTAINING"/>
    <property type="match status" value="1"/>
</dbReference>
<dbReference type="EMBL" id="LGVR01000065">
    <property type="protein sequence ID" value="KOA84568.1"/>
    <property type="molecule type" value="Genomic_DNA"/>
</dbReference>
<dbReference type="SUPFAM" id="SSF49785">
    <property type="entry name" value="Galactose-binding domain-like"/>
    <property type="match status" value="2"/>
</dbReference>
<evidence type="ECO:0000313" key="3">
    <source>
        <dbReference type="Proteomes" id="UP000037540"/>
    </source>
</evidence>
<proteinExistence type="predicted"/>
<dbReference type="Proteomes" id="UP000037540">
    <property type="component" value="Unassembled WGS sequence"/>
</dbReference>